<organism evidence="3 4">
    <name type="scientific">Oikopleura dioica</name>
    <name type="common">Tunicate</name>
    <dbReference type="NCBI Taxonomy" id="34765"/>
    <lineage>
        <taxon>Eukaryota</taxon>
        <taxon>Metazoa</taxon>
        <taxon>Chordata</taxon>
        <taxon>Tunicata</taxon>
        <taxon>Appendicularia</taxon>
        <taxon>Copelata</taxon>
        <taxon>Oikopleuridae</taxon>
        <taxon>Oikopleura</taxon>
    </lineage>
</organism>
<evidence type="ECO:0000256" key="2">
    <source>
        <dbReference type="SAM" id="MobiDB-lite"/>
    </source>
</evidence>
<keyword evidence="1" id="KW-0175">Coiled coil</keyword>
<evidence type="ECO:0000313" key="4">
    <source>
        <dbReference type="Proteomes" id="UP001158576"/>
    </source>
</evidence>
<reference evidence="3 4" key="1">
    <citation type="submission" date="2021-04" db="EMBL/GenBank/DDBJ databases">
        <authorList>
            <person name="Bliznina A."/>
        </authorList>
    </citation>
    <scope>NUCLEOTIDE SEQUENCE [LARGE SCALE GENOMIC DNA]</scope>
</reference>
<dbReference type="Proteomes" id="UP001158576">
    <property type="component" value="Chromosome 2"/>
</dbReference>
<dbReference type="SUPFAM" id="SSF57184">
    <property type="entry name" value="Growth factor receptor domain"/>
    <property type="match status" value="1"/>
</dbReference>
<name>A0ABN7T397_OIKDI</name>
<dbReference type="InterPro" id="IPR009030">
    <property type="entry name" value="Growth_fac_rcpt_cys_sf"/>
</dbReference>
<dbReference type="Gene3D" id="2.120.10.80">
    <property type="entry name" value="Kelch-type beta propeller"/>
    <property type="match status" value="1"/>
</dbReference>
<dbReference type="InterPro" id="IPR015915">
    <property type="entry name" value="Kelch-typ_b-propeller"/>
</dbReference>
<keyword evidence="4" id="KW-1185">Reference proteome</keyword>
<sequence length="793" mass="87496">MKLTAAILSLARADLWPAKWNPSASPSTCGADDAGDPDIGGACMEGTDCCFVCPDPGKKEYRVPLIECGDKFAPNGCAGQNEQGCTCTAMTFEEQIELFSADYIFDDDLRVDPSPLNDCKQTATHDCDTLGGHVDSTKTCASAMANSVQNKDARPNDGKRNIMQTNDGFATLAGAHQHMTYHIEEPLKDQVGISIEQIFNDVCTTGSSGDIKNCLALQVELNKVQVRIDGQFAALDNVLEDLENRNNALLSLLAKLETEEVDKCPNRVCQCEPGYYWDPDQVKCVKCIGVIVDGVCEECPKDEFFDPEVGKCTSCRHGYEPIWINFPDGPQCHPEHIGDHDECCRECDPEEEDWNPVFGRCMPKIREAFGTGVVLLVGGNDIYQETTDAIVFCPGAVDEDDMEFVGDVIDNQAYKSTMKAHSATFNPFYYNQTGLNNAYSRLVFGGIGSEEVVRAFVDSEYQGNNQGLAERPLAAYLLEEGEEVDPDMWHIPSNVQPRQNGESGTITEVGKKRHRGISCRPDTACFPDNFLIGGQIDGSHASRALYRWDIRGFVDKDPDASNGHMVAWDAAPPLIEGRRDFAAVALGRNDRFCKMILVCGGEGSKPTSDPTPNYLKTCECLTAVNGENEWVKFAHDLPYPTIGSELVAVLSLPTEDNPDAPIEEDIYHLGGDQVRNSGPVPTNLIRKLTDSGWQDIATMHHARGFHRSWVSYGWDAVPSYELPLIFSVGGDGTSVMELEVFDVNSRYSDPLEDEATFDQRFDFDIMEFGNCQFDLDQLPFYNDPCADSEYCIA</sequence>
<protein>
    <submittedName>
        <fullName evidence="3">Oidioi.mRNA.OKI2018_I69.chr2.g4969.t1.cds</fullName>
    </submittedName>
</protein>
<dbReference type="EMBL" id="OU015567">
    <property type="protein sequence ID" value="CAG5110583.1"/>
    <property type="molecule type" value="Genomic_DNA"/>
</dbReference>
<accession>A0ABN7T397</accession>
<evidence type="ECO:0000256" key="1">
    <source>
        <dbReference type="SAM" id="Coils"/>
    </source>
</evidence>
<feature type="region of interest" description="Disordered" evidence="2">
    <location>
        <begin position="492"/>
        <end position="513"/>
    </location>
</feature>
<dbReference type="SUPFAM" id="SSF117281">
    <property type="entry name" value="Kelch motif"/>
    <property type="match status" value="1"/>
</dbReference>
<feature type="coiled-coil region" evidence="1">
    <location>
        <begin position="232"/>
        <end position="259"/>
    </location>
</feature>
<gene>
    <name evidence="3" type="ORF">OKIOD_LOCUS13734</name>
</gene>
<proteinExistence type="predicted"/>
<feature type="compositionally biased region" description="Polar residues" evidence="2">
    <location>
        <begin position="493"/>
        <end position="506"/>
    </location>
</feature>
<evidence type="ECO:0000313" key="3">
    <source>
        <dbReference type="EMBL" id="CAG5110583.1"/>
    </source>
</evidence>